<evidence type="ECO:0000313" key="9">
    <source>
        <dbReference type="EnsemblPlants" id="AET5Gv20364600.2"/>
    </source>
</evidence>
<feature type="compositionally biased region" description="Pro residues" evidence="8">
    <location>
        <begin position="121"/>
        <end position="132"/>
    </location>
</feature>
<dbReference type="GO" id="GO:0034457">
    <property type="term" value="C:Mpp10 complex"/>
    <property type="evidence" value="ECO:0007669"/>
    <property type="project" value="UniProtKB-UniRule"/>
</dbReference>
<reference evidence="10" key="2">
    <citation type="journal article" date="2017" name="Nat. Plants">
        <title>The Aegilops tauschii genome reveals multiple impacts of transposons.</title>
        <authorList>
            <person name="Zhao G."/>
            <person name="Zou C."/>
            <person name="Li K."/>
            <person name="Wang K."/>
            <person name="Li T."/>
            <person name="Gao L."/>
            <person name="Zhang X."/>
            <person name="Wang H."/>
            <person name="Yang Z."/>
            <person name="Liu X."/>
            <person name="Jiang W."/>
            <person name="Mao L."/>
            <person name="Kong X."/>
            <person name="Jiao Y."/>
            <person name="Jia J."/>
        </authorList>
    </citation>
    <scope>NUCLEOTIDE SEQUENCE [LARGE SCALE GENOMIC DNA]</scope>
    <source>
        <strain evidence="10">cv. AL8/78</strain>
    </source>
</reference>
<feature type="compositionally biased region" description="Basic and acidic residues" evidence="8">
    <location>
        <begin position="550"/>
        <end position="569"/>
    </location>
</feature>
<feature type="compositionally biased region" description="Basic residues" evidence="8">
    <location>
        <begin position="282"/>
        <end position="294"/>
    </location>
</feature>
<evidence type="ECO:0000256" key="6">
    <source>
        <dbReference type="ARBA" id="ARBA00029455"/>
    </source>
</evidence>
<accession>A0A453KC53</accession>
<evidence type="ECO:0000256" key="8">
    <source>
        <dbReference type="SAM" id="MobiDB-lite"/>
    </source>
</evidence>
<dbReference type="PANTHER" id="PTHR17039:SF0">
    <property type="entry name" value="U3 SMALL NUCLEOLAR RIBONUCLEOPROTEIN PROTEIN MPP10"/>
    <property type="match status" value="1"/>
</dbReference>
<comment type="function">
    <text evidence="7">Involved in nucleolar processing of pre-18S ribosomal RNA.</text>
</comment>
<feature type="compositionally biased region" description="Acidic residues" evidence="8">
    <location>
        <begin position="227"/>
        <end position="260"/>
    </location>
</feature>
<organism evidence="9 10">
    <name type="scientific">Aegilops tauschii subsp. strangulata</name>
    <name type="common">Goatgrass</name>
    <dbReference type="NCBI Taxonomy" id="200361"/>
    <lineage>
        <taxon>Eukaryota</taxon>
        <taxon>Viridiplantae</taxon>
        <taxon>Streptophyta</taxon>
        <taxon>Embryophyta</taxon>
        <taxon>Tracheophyta</taxon>
        <taxon>Spermatophyta</taxon>
        <taxon>Magnoliopsida</taxon>
        <taxon>Liliopsida</taxon>
        <taxon>Poales</taxon>
        <taxon>Poaceae</taxon>
        <taxon>BOP clade</taxon>
        <taxon>Pooideae</taxon>
        <taxon>Triticodae</taxon>
        <taxon>Triticeae</taxon>
        <taxon>Triticinae</taxon>
        <taxon>Aegilops</taxon>
    </lineage>
</organism>
<keyword evidence="3 7" id="KW-0698">rRNA processing</keyword>
<feature type="compositionally biased region" description="Acidic residues" evidence="8">
    <location>
        <begin position="140"/>
        <end position="179"/>
    </location>
</feature>
<proteinExistence type="inferred from homology"/>
<reference evidence="9" key="3">
    <citation type="journal article" date="2017" name="Nature">
        <title>Genome sequence of the progenitor of the wheat D genome Aegilops tauschii.</title>
        <authorList>
            <person name="Luo M.C."/>
            <person name="Gu Y.Q."/>
            <person name="Puiu D."/>
            <person name="Wang H."/>
            <person name="Twardziok S.O."/>
            <person name="Deal K.R."/>
            <person name="Huo N."/>
            <person name="Zhu T."/>
            <person name="Wang L."/>
            <person name="Wang Y."/>
            <person name="McGuire P.E."/>
            <person name="Liu S."/>
            <person name="Long H."/>
            <person name="Ramasamy R.K."/>
            <person name="Rodriguez J.C."/>
            <person name="Van S.L."/>
            <person name="Yuan L."/>
            <person name="Wang Z."/>
            <person name="Xia Z."/>
            <person name="Xiao L."/>
            <person name="Anderson O.D."/>
            <person name="Ouyang S."/>
            <person name="Liang Y."/>
            <person name="Zimin A.V."/>
            <person name="Pertea G."/>
            <person name="Qi P."/>
            <person name="Bennetzen J.L."/>
            <person name="Dai X."/>
            <person name="Dawson M.W."/>
            <person name="Muller H.G."/>
            <person name="Kugler K."/>
            <person name="Rivarola-Duarte L."/>
            <person name="Spannagl M."/>
            <person name="Mayer K.F.X."/>
            <person name="Lu F.H."/>
            <person name="Bevan M.W."/>
            <person name="Leroy P."/>
            <person name="Li P."/>
            <person name="You F.M."/>
            <person name="Sun Q."/>
            <person name="Liu Z."/>
            <person name="Lyons E."/>
            <person name="Wicker T."/>
            <person name="Salzberg S.L."/>
            <person name="Devos K.M."/>
            <person name="Dvorak J."/>
        </authorList>
    </citation>
    <scope>NUCLEOTIDE SEQUENCE [LARGE SCALE GENOMIC DNA]</scope>
    <source>
        <strain evidence="9">cv. AL8/78</strain>
    </source>
</reference>
<protein>
    <recommendedName>
        <fullName evidence="7">U3 small nucleolar ribonucleoprotein protein MPP10</fullName>
    </recommendedName>
</protein>
<keyword evidence="10" id="KW-1185">Reference proteome</keyword>
<dbReference type="Gramene" id="AET5Gv20364600.2">
    <property type="protein sequence ID" value="AET5Gv20364600.2"/>
    <property type="gene ID" value="AET5Gv20364600"/>
</dbReference>
<feature type="compositionally biased region" description="Basic and acidic residues" evidence="8">
    <location>
        <begin position="267"/>
        <end position="279"/>
    </location>
</feature>
<feature type="compositionally biased region" description="Acidic residues" evidence="8">
    <location>
        <begin position="303"/>
        <end position="322"/>
    </location>
</feature>
<dbReference type="GO" id="GO:0005732">
    <property type="term" value="C:sno(s)RNA-containing ribonucleoprotein complex"/>
    <property type="evidence" value="ECO:0007669"/>
    <property type="project" value="UniProtKB-UniRule"/>
</dbReference>
<evidence type="ECO:0000256" key="2">
    <source>
        <dbReference type="ARBA" id="ARBA00022517"/>
    </source>
</evidence>
<evidence type="ECO:0000256" key="7">
    <source>
        <dbReference type="PIRNR" id="PIRNR017300"/>
    </source>
</evidence>
<reference evidence="10" key="1">
    <citation type="journal article" date="2014" name="Science">
        <title>Ancient hybridizations among the ancestral genomes of bread wheat.</title>
        <authorList>
            <consortium name="International Wheat Genome Sequencing Consortium,"/>
            <person name="Marcussen T."/>
            <person name="Sandve S.R."/>
            <person name="Heier L."/>
            <person name="Spannagl M."/>
            <person name="Pfeifer M."/>
            <person name="Jakobsen K.S."/>
            <person name="Wulff B.B."/>
            <person name="Steuernagel B."/>
            <person name="Mayer K.F."/>
            <person name="Olsen O.A."/>
        </authorList>
    </citation>
    <scope>NUCLEOTIDE SEQUENCE [LARGE SCALE GENOMIC DNA]</scope>
    <source>
        <strain evidence="10">cv. AL8/78</strain>
    </source>
</reference>
<evidence type="ECO:0000256" key="3">
    <source>
        <dbReference type="ARBA" id="ARBA00022552"/>
    </source>
</evidence>
<dbReference type="AlphaFoldDB" id="A0A453KC53"/>
<dbReference type="Pfam" id="PF04006">
    <property type="entry name" value="Mpp10"/>
    <property type="match status" value="1"/>
</dbReference>
<feature type="region of interest" description="Disordered" evidence="8">
    <location>
        <begin position="120"/>
        <end position="330"/>
    </location>
</feature>
<dbReference type="GO" id="GO:0006364">
    <property type="term" value="P:rRNA processing"/>
    <property type="evidence" value="ECO:0007669"/>
    <property type="project" value="UniProtKB-KW"/>
</dbReference>
<keyword evidence="2 7" id="KW-0690">Ribosome biogenesis</keyword>
<comment type="similarity">
    <text evidence="6 7">Belongs to the MPP10 family.</text>
</comment>
<feature type="compositionally biased region" description="Basic residues" evidence="8">
    <location>
        <begin position="539"/>
        <end position="549"/>
    </location>
</feature>
<dbReference type="Proteomes" id="UP000015105">
    <property type="component" value="Chromosome 5D"/>
</dbReference>
<reference evidence="9" key="5">
    <citation type="journal article" date="2021" name="G3 (Bethesda)">
        <title>Aegilops tauschii genome assembly Aet v5.0 features greater sequence contiguity and improved annotation.</title>
        <authorList>
            <person name="Wang L."/>
            <person name="Zhu T."/>
            <person name="Rodriguez J.C."/>
            <person name="Deal K.R."/>
            <person name="Dubcovsky J."/>
            <person name="McGuire P.E."/>
            <person name="Lux T."/>
            <person name="Spannagl M."/>
            <person name="Mayer K.F.X."/>
            <person name="Baldrich P."/>
            <person name="Meyers B.C."/>
            <person name="Huo N."/>
            <person name="Gu Y.Q."/>
            <person name="Zhou H."/>
            <person name="Devos K.M."/>
            <person name="Bennetzen J.L."/>
            <person name="Unver T."/>
            <person name="Budak H."/>
            <person name="Gulick P.J."/>
            <person name="Galiba G."/>
            <person name="Kalapos B."/>
            <person name="Nelson D.R."/>
            <person name="Li P."/>
            <person name="You F.M."/>
            <person name="Luo M.C."/>
            <person name="Dvorak J."/>
        </authorList>
    </citation>
    <scope>NUCLEOTIDE SEQUENCE [LARGE SCALE GENOMIC DNA]</scope>
    <source>
        <strain evidence="9">cv. AL8/78</strain>
    </source>
</reference>
<evidence type="ECO:0000256" key="1">
    <source>
        <dbReference type="ARBA" id="ARBA00004604"/>
    </source>
</evidence>
<evidence type="ECO:0000256" key="5">
    <source>
        <dbReference type="ARBA" id="ARBA00023274"/>
    </source>
</evidence>
<feature type="compositionally biased region" description="Basic and acidic residues" evidence="8">
    <location>
        <begin position="527"/>
        <end position="538"/>
    </location>
</feature>
<dbReference type="GO" id="GO:0003729">
    <property type="term" value="F:mRNA binding"/>
    <property type="evidence" value="ECO:0007669"/>
    <property type="project" value="EnsemblPlants"/>
</dbReference>
<dbReference type="InterPro" id="IPR012173">
    <property type="entry name" value="Mpp10"/>
</dbReference>
<name>A0A453KC53_AEGTS</name>
<dbReference type="EnsemblPlants" id="AET5Gv20364600.2">
    <property type="protein sequence ID" value="AET5Gv20364600.2"/>
    <property type="gene ID" value="AET5Gv20364600"/>
</dbReference>
<evidence type="ECO:0000256" key="4">
    <source>
        <dbReference type="ARBA" id="ARBA00023242"/>
    </source>
</evidence>
<dbReference type="PIRSF" id="PIRSF017300">
    <property type="entry name" value="snoRNP_Mpp10"/>
    <property type="match status" value="1"/>
</dbReference>
<keyword evidence="4 7" id="KW-0539">Nucleus</keyword>
<feature type="region of interest" description="Disordered" evidence="8">
    <location>
        <begin position="527"/>
        <end position="569"/>
    </location>
</feature>
<evidence type="ECO:0000313" key="10">
    <source>
        <dbReference type="Proteomes" id="UP000015105"/>
    </source>
</evidence>
<dbReference type="STRING" id="200361.A0A453KC53"/>
<feature type="compositionally biased region" description="Basic and acidic residues" evidence="8">
    <location>
        <begin position="180"/>
        <end position="203"/>
    </location>
</feature>
<comment type="subcellular location">
    <subcellularLocation>
        <location evidence="1 7">Nucleus</location>
        <location evidence="1 7">Nucleolus</location>
    </subcellularLocation>
</comment>
<sequence>QRRLHILQSTNSLPATTAMAMDLDEPLAAEKGEVALQQLRRADPSVYLSPSADLAAAARAALKHFHSSLAVVSPVQPPPLPNLLAGPNFDAEQIWSQSELLSRPLLPHLHRQLRRLEHQPPAQPLATPPPSKPSEAVEGPSDEEEDGEGDESEEEDEGGLEDTDDELESEEGEDEETEELGAKKGNGVEDRFLKMKDLEKFMEEGEEQEYGGGSKGGEKKKASVNLMEDDSDEEDVDEDDGGDDEDDDLDLEDFESDDEEGVGKSGGDIRYEDFFEESSKQQVKKRNGFTKKVHFKDELHEMEVDDIEKDDVNDGPALEDEQGLSTHEKGLLKMRNQIDLMEKASLEPSKWIMQGEVDASRRPKNSALEVDLDFEHNVRPAPVITEEVTASLEEMIKKRIAEGHFDDVEKPSTLPYKVPKQQKEMDENKSKKGLAEQYEDEFKEKTGIAPATLAISDELKNEANDLFKRICLKLDALSHFHFAPKPVIEDMSIQVNIPALAMEEVAPVAVSDAAMLAPEEVFEGKGDIKEDVELTQAERKRRRANKKRRYAESHKERPAKLRKENSSNI</sequence>
<dbReference type="PANTHER" id="PTHR17039">
    <property type="entry name" value="U3 SMALL NUCLEOLAR RIBONUCLEOPROTEIN PROTEIN MPP10"/>
    <property type="match status" value="1"/>
</dbReference>
<dbReference type="GO" id="GO:0032040">
    <property type="term" value="C:small-subunit processome"/>
    <property type="evidence" value="ECO:0007669"/>
    <property type="project" value="TreeGrafter"/>
</dbReference>
<reference evidence="9" key="4">
    <citation type="submission" date="2019-03" db="UniProtKB">
        <authorList>
            <consortium name="EnsemblPlants"/>
        </authorList>
    </citation>
    <scope>IDENTIFICATION</scope>
</reference>
<keyword evidence="5 7" id="KW-0687">Ribonucleoprotein</keyword>